<feature type="compositionally biased region" description="Low complexity" evidence="1">
    <location>
        <begin position="27"/>
        <end position="42"/>
    </location>
</feature>
<feature type="compositionally biased region" description="Low complexity" evidence="1">
    <location>
        <begin position="150"/>
        <end position="166"/>
    </location>
</feature>
<feature type="compositionally biased region" description="Basic residues" evidence="1">
    <location>
        <begin position="52"/>
        <end position="66"/>
    </location>
</feature>
<feature type="region of interest" description="Disordered" evidence="1">
    <location>
        <begin position="261"/>
        <end position="290"/>
    </location>
</feature>
<reference evidence="2" key="1">
    <citation type="submission" date="2021-02" db="EMBL/GenBank/DDBJ databases">
        <authorList>
            <person name="Syme A R."/>
            <person name="Syme A R."/>
            <person name="Moolhuijzen P."/>
        </authorList>
    </citation>
    <scope>NUCLEOTIDE SEQUENCE</scope>
    <source>
        <strain evidence="2">W1-1</strain>
    </source>
</reference>
<evidence type="ECO:0000313" key="2">
    <source>
        <dbReference type="EMBL" id="CAE7179078.1"/>
    </source>
</evidence>
<sequence length="331" mass="36893">MYPAKTVQKTNSMLSKPTHEQGHKRPSSTTSVSTCNSCSQKIPSPPSPSSSQHRHSSSSNTRRARHPPQMPRAQDVNHDLNDLIDEHIAWTQGTEARQRRESQGTMIVDWDGTGTPVVSWRKRGDASNDDDDDDEVKEKRKSKPPPPAPLNIKPLPDLPLTYTPTSTAPSYHTTVLSSGPLYHPPRYSPTTQTHHAPYVAGYDAKTHFSYDYDGRIVHVHRRGGQQHDKSIARLSAHSDYYTMDLEKYQRGIEVRVAEGDGEDEVVSEGGGSTQKQKQKQKQKKEKNQGSVGKFAEKVLCKLEGMGVLDRLRKDRKKLAAASKGKGKARDV</sequence>
<accession>A0A6S6W346</accession>
<evidence type="ECO:0000313" key="3">
    <source>
        <dbReference type="Proteomes" id="UP000472372"/>
    </source>
</evidence>
<proteinExistence type="predicted"/>
<dbReference type="EMBL" id="HG992981">
    <property type="protein sequence ID" value="CAE7179078.1"/>
    <property type="molecule type" value="Genomic_DNA"/>
</dbReference>
<dbReference type="Proteomes" id="UP000472372">
    <property type="component" value="Chromosome 5"/>
</dbReference>
<dbReference type="AlphaFoldDB" id="A0A6S6W346"/>
<feature type="region of interest" description="Disordered" evidence="1">
    <location>
        <begin position="93"/>
        <end position="166"/>
    </location>
</feature>
<feature type="region of interest" description="Disordered" evidence="1">
    <location>
        <begin position="1"/>
        <end position="81"/>
    </location>
</feature>
<protein>
    <submittedName>
        <fullName evidence="2">Uncharacterized protein</fullName>
    </submittedName>
</protein>
<evidence type="ECO:0000256" key="1">
    <source>
        <dbReference type="SAM" id="MobiDB-lite"/>
    </source>
</evidence>
<name>A0A6S6W346_9PLEO</name>
<organism evidence="2 3">
    <name type="scientific">Pyrenophora teres f. teres</name>
    <dbReference type="NCBI Taxonomy" id="97479"/>
    <lineage>
        <taxon>Eukaryota</taxon>
        <taxon>Fungi</taxon>
        <taxon>Dikarya</taxon>
        <taxon>Ascomycota</taxon>
        <taxon>Pezizomycotina</taxon>
        <taxon>Dothideomycetes</taxon>
        <taxon>Pleosporomycetidae</taxon>
        <taxon>Pleosporales</taxon>
        <taxon>Pleosporineae</taxon>
        <taxon>Pleosporaceae</taxon>
        <taxon>Pyrenophora</taxon>
    </lineage>
</organism>
<gene>
    <name evidence="2" type="ORF">PTTW11_06481</name>
</gene>